<dbReference type="InterPro" id="IPR017938">
    <property type="entry name" value="Riboflavin_synthase-like_b-brl"/>
</dbReference>
<evidence type="ECO:0000259" key="4">
    <source>
        <dbReference type="PROSITE" id="PS51085"/>
    </source>
</evidence>
<accession>G8RJD9</accession>
<evidence type="ECO:0000256" key="1">
    <source>
        <dbReference type="ARBA" id="ARBA00001974"/>
    </source>
</evidence>
<dbReference type="Pfam" id="PF00111">
    <property type="entry name" value="Fer2"/>
    <property type="match status" value="1"/>
</dbReference>
<dbReference type="SUPFAM" id="SSF54292">
    <property type="entry name" value="2Fe-2S ferredoxin-like"/>
    <property type="match status" value="1"/>
</dbReference>
<keyword evidence="2" id="KW-0408">Iron</keyword>
<dbReference type="InterPro" id="IPR001041">
    <property type="entry name" value="2Fe-2S_ferredoxin-type"/>
</dbReference>
<dbReference type="AlphaFoldDB" id="G8RJD9"/>
<organism evidence="6 7">
    <name type="scientific">Mycolicibacterium rhodesiae (strain NBB3)</name>
    <name type="common">Mycobacterium rhodesiae</name>
    <dbReference type="NCBI Taxonomy" id="710685"/>
    <lineage>
        <taxon>Bacteria</taxon>
        <taxon>Bacillati</taxon>
        <taxon>Actinomycetota</taxon>
        <taxon>Actinomycetes</taxon>
        <taxon>Mycobacteriales</taxon>
        <taxon>Mycobacteriaceae</taxon>
        <taxon>Mycolicibacterium</taxon>
    </lineage>
</organism>
<dbReference type="InterPro" id="IPR008333">
    <property type="entry name" value="Cbr1-like_FAD-bd_dom"/>
</dbReference>
<keyword evidence="2" id="KW-0001">2Fe-2S</keyword>
<dbReference type="Pfam" id="PF00175">
    <property type="entry name" value="NAD_binding_1"/>
    <property type="match status" value="1"/>
</dbReference>
<evidence type="ECO:0000313" key="6">
    <source>
        <dbReference type="EMBL" id="AEV73509.1"/>
    </source>
</evidence>
<gene>
    <name evidence="6" type="ordered locus">MycrhN_2954</name>
</gene>
<dbReference type="InterPro" id="IPR006058">
    <property type="entry name" value="2Fe2S_fd_BS"/>
</dbReference>
<keyword evidence="3" id="KW-0411">Iron-sulfur</keyword>
<evidence type="ECO:0000256" key="2">
    <source>
        <dbReference type="ARBA" id="ARBA00022714"/>
    </source>
</evidence>
<dbReference type="Gene3D" id="3.40.50.80">
    <property type="entry name" value="Nucleotide-binding domain of ferredoxin-NADP reductase (FNR) module"/>
    <property type="match status" value="1"/>
</dbReference>
<feature type="domain" description="2Fe-2S ferredoxin-type" evidence="4">
    <location>
        <begin position="3"/>
        <end position="93"/>
    </location>
</feature>
<dbReference type="InterPro" id="IPR017927">
    <property type="entry name" value="FAD-bd_FR_type"/>
</dbReference>
<dbReference type="SUPFAM" id="SSF52343">
    <property type="entry name" value="Ferredoxin reductase-like, C-terminal NADP-linked domain"/>
    <property type="match status" value="1"/>
</dbReference>
<dbReference type="eggNOG" id="COG0543">
    <property type="taxonomic scope" value="Bacteria"/>
</dbReference>
<dbReference type="PANTHER" id="PTHR47354:SF5">
    <property type="entry name" value="PROTEIN RFBI"/>
    <property type="match status" value="1"/>
</dbReference>
<dbReference type="Pfam" id="PF00970">
    <property type="entry name" value="FAD_binding_6"/>
    <property type="match status" value="1"/>
</dbReference>
<dbReference type="PANTHER" id="PTHR47354">
    <property type="entry name" value="NADH OXIDOREDUCTASE HCR"/>
    <property type="match status" value="1"/>
</dbReference>
<dbReference type="Proteomes" id="UP000005442">
    <property type="component" value="Chromosome"/>
</dbReference>
<dbReference type="PROSITE" id="PS00197">
    <property type="entry name" value="2FE2S_FER_1"/>
    <property type="match status" value="1"/>
</dbReference>
<feature type="domain" description="FAD-binding FR-type" evidence="5">
    <location>
        <begin position="107"/>
        <end position="209"/>
    </location>
</feature>
<dbReference type="KEGG" id="mrh:MycrhN_2954"/>
<keyword evidence="2" id="KW-0479">Metal-binding</keyword>
<dbReference type="EMBL" id="CP003169">
    <property type="protein sequence ID" value="AEV73509.1"/>
    <property type="molecule type" value="Genomic_DNA"/>
</dbReference>
<dbReference type="eggNOG" id="COG1018">
    <property type="taxonomic scope" value="Bacteria"/>
</dbReference>
<dbReference type="STRING" id="710685.MycrhN_2954"/>
<dbReference type="OrthoDB" id="4307358at2"/>
<dbReference type="GO" id="GO:0016491">
    <property type="term" value="F:oxidoreductase activity"/>
    <property type="evidence" value="ECO:0007669"/>
    <property type="project" value="InterPro"/>
</dbReference>
<evidence type="ECO:0000313" key="7">
    <source>
        <dbReference type="Proteomes" id="UP000005442"/>
    </source>
</evidence>
<proteinExistence type="predicted"/>
<evidence type="ECO:0000259" key="5">
    <source>
        <dbReference type="PROSITE" id="PS51384"/>
    </source>
</evidence>
<dbReference type="PROSITE" id="PS51085">
    <property type="entry name" value="2FE2S_FER_2"/>
    <property type="match status" value="1"/>
</dbReference>
<dbReference type="GO" id="GO:0051537">
    <property type="term" value="F:2 iron, 2 sulfur cluster binding"/>
    <property type="evidence" value="ECO:0007669"/>
    <property type="project" value="UniProtKB-KW"/>
</dbReference>
<dbReference type="InterPro" id="IPR001433">
    <property type="entry name" value="OxRdtase_FAD/NAD-bd"/>
</dbReference>
<sequence>MGDTVTVQPFGETFPVEPGETVLSAILRNGRFVKYGCKHGGCSTCRAEVVEGDFSQSDGTSFSLSDADRDSGVVLLCSTYPEGDLVVDIGGTMDDLTDEEYNAGQDVVEFTGTVDRIVDYTRDIKGIEIILDEPSSISFVPGQYIEIQVPGSNDEWRSFSMANPSSLDSRVHLVVRVIPNGRFTSLVGKEIAVGTTMNLRGPFGQFAIRLSYRPIIFVAGGSGIAPVLSMLSDLIESDNERPATFLYGARTVADLPMVDELRELERKHDWFTFIPALSDADRTPWDGETGLITEVLNRHFPSTKGHESYLCGPPAMIDAALDVLTSSGCKERHIFFDRFVPSG</sequence>
<protein>
    <submittedName>
        <fullName evidence="6">Flavodoxin reductase family protein</fullName>
    </submittedName>
</protein>
<dbReference type="CDD" id="cd00207">
    <property type="entry name" value="fer2"/>
    <property type="match status" value="1"/>
</dbReference>
<dbReference type="Gene3D" id="2.40.30.10">
    <property type="entry name" value="Translation factors"/>
    <property type="match status" value="1"/>
</dbReference>
<dbReference type="Gene3D" id="3.10.20.30">
    <property type="match status" value="1"/>
</dbReference>
<dbReference type="InterPro" id="IPR039261">
    <property type="entry name" value="FNR_nucleotide-bd"/>
</dbReference>
<dbReference type="PROSITE" id="PS51384">
    <property type="entry name" value="FAD_FR"/>
    <property type="match status" value="1"/>
</dbReference>
<dbReference type="InterPro" id="IPR012675">
    <property type="entry name" value="Beta-grasp_dom_sf"/>
</dbReference>
<dbReference type="InterPro" id="IPR036010">
    <property type="entry name" value="2Fe-2S_ferredoxin-like_sf"/>
</dbReference>
<dbReference type="InterPro" id="IPR050415">
    <property type="entry name" value="MRET"/>
</dbReference>
<comment type="cofactor">
    <cofactor evidence="1">
        <name>FAD</name>
        <dbReference type="ChEBI" id="CHEBI:57692"/>
    </cofactor>
</comment>
<dbReference type="PATRIC" id="fig|710685.3.peg.2945"/>
<dbReference type="PRINTS" id="PR00410">
    <property type="entry name" value="PHEHYDRXLASE"/>
</dbReference>
<dbReference type="HOGENOM" id="CLU_003827_7_0_11"/>
<dbReference type="RefSeq" id="WP_014211291.1">
    <property type="nucleotide sequence ID" value="NC_016604.1"/>
</dbReference>
<keyword evidence="7" id="KW-1185">Reference proteome</keyword>
<name>G8RJD9_MYCRN</name>
<evidence type="ECO:0000256" key="3">
    <source>
        <dbReference type="ARBA" id="ARBA00023014"/>
    </source>
</evidence>
<dbReference type="SUPFAM" id="SSF63380">
    <property type="entry name" value="Riboflavin synthase domain-like"/>
    <property type="match status" value="1"/>
</dbReference>
<reference evidence="6 7" key="1">
    <citation type="submission" date="2011-12" db="EMBL/GenBank/DDBJ databases">
        <title>Complete sequence of Mycobacterium rhodesiae NBB3.</title>
        <authorList>
            <consortium name="US DOE Joint Genome Institute"/>
            <person name="Lucas S."/>
            <person name="Han J."/>
            <person name="Lapidus A."/>
            <person name="Cheng J.-F."/>
            <person name="Goodwin L."/>
            <person name="Pitluck S."/>
            <person name="Peters L."/>
            <person name="Mikhailova N."/>
            <person name="Gu W."/>
            <person name="Detter J.C."/>
            <person name="Han C."/>
            <person name="Tapia R."/>
            <person name="Land M."/>
            <person name="Hauser L."/>
            <person name="Kyrpides N."/>
            <person name="Ivanova N."/>
            <person name="Pagani I."/>
            <person name="Mattes T."/>
            <person name="Holmes A."/>
            <person name="Rutledge P."/>
            <person name="Paulsen I."/>
            <person name="Coleman N."/>
            <person name="Woyke T."/>
        </authorList>
    </citation>
    <scope>NUCLEOTIDE SEQUENCE [LARGE SCALE GENOMIC DNA]</scope>
    <source>
        <strain evidence="6 7">NBB3</strain>
    </source>
</reference>